<dbReference type="NCBIfam" id="TIGR01730">
    <property type="entry name" value="RND_mfp"/>
    <property type="match status" value="1"/>
</dbReference>
<dbReference type="OrthoDB" id="9806939at2"/>
<dbReference type="PANTHER" id="PTHR30097">
    <property type="entry name" value="CATION EFFLUX SYSTEM PROTEIN CUSB"/>
    <property type="match status" value="1"/>
</dbReference>
<dbReference type="GO" id="GO:0022857">
    <property type="term" value="F:transmembrane transporter activity"/>
    <property type="evidence" value="ECO:0007669"/>
    <property type="project" value="InterPro"/>
</dbReference>
<dbReference type="GO" id="GO:0015679">
    <property type="term" value="P:plasma membrane copper ion transport"/>
    <property type="evidence" value="ECO:0007669"/>
    <property type="project" value="TreeGrafter"/>
</dbReference>
<sequence length="512" mass="53929">MTKKPLARAILAVFAGAALLAAGYIAGMRHMPAATAAAPAASTAPGNRIDPKTGRKVLYWHDPMMPGQHFDKPGKSPFMNMPLEPVYADEGGGSSGIRIDAGLQQNLGIRYATVRRQDTAGGFDAVGTTQFDESRSDVVQSRVTGYIERLYASAPMQRIAKGAPIASLFVPDWLAPQEEYLALKRDAMSRSLLDASRARMRALSIPEGIIASLDRSGKAQTHVVLSSPETGVVSELNVRDGAMVTPGQTLAKIAGLSTLWLIVEIPEALALNVQPGVAVEATFAGDPTQRFTGHIREILPGISTSSRTLQARLEIDNTSLRLTPGMLMRVRVAGQKNAPRLLVPAEAVITTGKRSVVIVKNRDGRLQPASVTVGLDVGNDTEVLSGLNEGDTVVASGQFLIDSEASLKSVLPRLEANAGANAATPASGTAVAATTAQSYETTGKVENVTATDITFSHQPVPALGWGAMTMTFNKPAASAFPGVKVGQTAHFVFEQADDGYQLTKVEPLGGAQ</sequence>
<dbReference type="InterPro" id="IPR058649">
    <property type="entry name" value="CzcB_C"/>
</dbReference>
<dbReference type="Gene3D" id="6.10.140.730">
    <property type="match status" value="1"/>
</dbReference>
<evidence type="ECO:0000259" key="8">
    <source>
        <dbReference type="Pfam" id="PF25954"/>
    </source>
</evidence>
<dbReference type="Proteomes" id="UP000192911">
    <property type="component" value="Unassembled WGS sequence"/>
</dbReference>
<dbReference type="InterPro" id="IPR051909">
    <property type="entry name" value="MFP_Cation_Efflux"/>
</dbReference>
<dbReference type="Gene3D" id="2.40.50.320">
    <property type="entry name" value="Copper binding periplasmic protein CusF"/>
    <property type="match status" value="1"/>
</dbReference>
<dbReference type="FunFam" id="2.40.30.170:FF:000010">
    <property type="entry name" value="Efflux RND transporter periplasmic adaptor subunit"/>
    <property type="match status" value="1"/>
</dbReference>
<dbReference type="Pfam" id="PF25954">
    <property type="entry name" value="Beta-barrel_RND_2"/>
    <property type="match status" value="1"/>
</dbReference>
<reference evidence="11" key="1">
    <citation type="submission" date="2017-04" db="EMBL/GenBank/DDBJ databases">
        <authorList>
            <person name="Varghese N."/>
            <person name="Submissions S."/>
        </authorList>
    </citation>
    <scope>NUCLEOTIDE SEQUENCE [LARGE SCALE GENOMIC DNA]</scope>
    <source>
        <strain evidence="11">Ballard 720</strain>
    </source>
</reference>
<dbReference type="STRING" id="28094.SAMN06295900_106185"/>
<evidence type="ECO:0000256" key="1">
    <source>
        <dbReference type="ARBA" id="ARBA00009477"/>
    </source>
</evidence>
<dbReference type="GO" id="GO:0046914">
    <property type="term" value="F:transition metal ion binding"/>
    <property type="evidence" value="ECO:0007669"/>
    <property type="project" value="TreeGrafter"/>
</dbReference>
<feature type="domain" description="Heavy metal binding" evidence="5">
    <location>
        <begin position="59"/>
        <end position="86"/>
    </location>
</feature>
<dbReference type="AlphaFoldDB" id="A0A1X7ESK0"/>
<protein>
    <submittedName>
        <fullName evidence="10">Membrane fusion protein, Cu(I)/Ag(I) efflux system</fullName>
    </submittedName>
</protein>
<evidence type="ECO:0000259" key="7">
    <source>
        <dbReference type="Pfam" id="PF25919"/>
    </source>
</evidence>
<dbReference type="PANTHER" id="PTHR30097:SF15">
    <property type="entry name" value="CATION EFFLUX SYSTEM PROTEIN CUSB"/>
    <property type="match status" value="1"/>
</dbReference>
<evidence type="ECO:0000313" key="10">
    <source>
        <dbReference type="EMBL" id="SMF38688.1"/>
    </source>
</evidence>
<dbReference type="SUPFAM" id="SSF111369">
    <property type="entry name" value="HlyD-like secretion proteins"/>
    <property type="match status" value="1"/>
</dbReference>
<dbReference type="GeneID" id="95550567"/>
<gene>
    <name evidence="10" type="ORF">SAMN06295900_106185</name>
</gene>
<feature type="domain" description="CusB-like beta-barrel" evidence="8">
    <location>
        <begin position="258"/>
        <end position="335"/>
    </location>
</feature>
<dbReference type="EMBL" id="FXAH01000006">
    <property type="protein sequence ID" value="SMF38688.1"/>
    <property type="molecule type" value="Genomic_DNA"/>
</dbReference>
<name>A0A1X7ESK0_TRICW</name>
<feature type="domain" description="CzcB-like C-terminal circularly permuted SH3-like" evidence="9">
    <location>
        <begin position="342"/>
        <end position="401"/>
    </location>
</feature>
<dbReference type="InterPro" id="IPR058790">
    <property type="entry name" value="BSH_CusB"/>
</dbReference>
<dbReference type="Pfam" id="PF25919">
    <property type="entry name" value="BSH_CusB"/>
    <property type="match status" value="1"/>
</dbReference>
<dbReference type="GO" id="GO:0016020">
    <property type="term" value="C:membrane"/>
    <property type="evidence" value="ECO:0007669"/>
    <property type="project" value="InterPro"/>
</dbReference>
<keyword evidence="2" id="KW-0813">Transport</keyword>
<accession>A0A1X7ESK0</accession>
<evidence type="ECO:0000259" key="5">
    <source>
        <dbReference type="Pfam" id="PF19335"/>
    </source>
</evidence>
<comment type="similarity">
    <text evidence="1">Belongs to the membrane fusion protein (MFP) (TC 8.A.1) family.</text>
</comment>
<evidence type="ECO:0000256" key="4">
    <source>
        <dbReference type="ARBA" id="ARBA00023065"/>
    </source>
</evidence>
<evidence type="ECO:0000256" key="2">
    <source>
        <dbReference type="ARBA" id="ARBA00022448"/>
    </source>
</evidence>
<dbReference type="InterPro" id="IPR058791">
    <property type="entry name" value="3HB_CusB"/>
</dbReference>
<dbReference type="GO" id="GO:0060003">
    <property type="term" value="P:copper ion export"/>
    <property type="evidence" value="ECO:0007669"/>
    <property type="project" value="TreeGrafter"/>
</dbReference>
<keyword evidence="11" id="KW-1185">Reference proteome</keyword>
<keyword evidence="4" id="KW-0406">Ion transport</keyword>
<dbReference type="GO" id="GO:0030288">
    <property type="term" value="C:outer membrane-bounded periplasmic space"/>
    <property type="evidence" value="ECO:0007669"/>
    <property type="project" value="TreeGrafter"/>
</dbReference>
<dbReference type="Pfam" id="PF19335">
    <property type="entry name" value="HMBD"/>
    <property type="match status" value="1"/>
</dbReference>
<dbReference type="Gene3D" id="2.40.30.170">
    <property type="match status" value="1"/>
</dbReference>
<dbReference type="Pfam" id="PF25975">
    <property type="entry name" value="CzcB_C"/>
    <property type="match status" value="1"/>
</dbReference>
<evidence type="ECO:0000259" key="6">
    <source>
        <dbReference type="Pfam" id="PF25869"/>
    </source>
</evidence>
<evidence type="ECO:0000313" key="11">
    <source>
        <dbReference type="Proteomes" id="UP000192911"/>
    </source>
</evidence>
<dbReference type="Gene3D" id="2.40.420.20">
    <property type="match status" value="1"/>
</dbReference>
<dbReference type="InterPro" id="IPR045800">
    <property type="entry name" value="HMBD"/>
</dbReference>
<feature type="domain" description="CusB-like three alpha-helical bundle" evidence="6">
    <location>
        <begin position="172"/>
        <end position="221"/>
    </location>
</feature>
<keyword evidence="3" id="KW-0732">Signal</keyword>
<dbReference type="InterPro" id="IPR058792">
    <property type="entry name" value="Beta-barrel_RND_2"/>
</dbReference>
<feature type="domain" description="CusB-like barrel-sandwich hybrid" evidence="7">
    <location>
        <begin position="137"/>
        <end position="254"/>
    </location>
</feature>
<proteinExistence type="inferred from homology"/>
<dbReference type="InterPro" id="IPR006143">
    <property type="entry name" value="RND_pump_MFP"/>
</dbReference>
<evidence type="ECO:0000259" key="9">
    <source>
        <dbReference type="Pfam" id="PF25975"/>
    </source>
</evidence>
<dbReference type="Pfam" id="PF11604">
    <property type="entry name" value="CusF_Ec"/>
    <property type="match status" value="1"/>
</dbReference>
<dbReference type="RefSeq" id="WP_085228106.1">
    <property type="nucleotide sequence ID" value="NZ_BSQD01000006.1"/>
</dbReference>
<organism evidence="10 11">
    <name type="scientific">Trinickia caryophylli</name>
    <name type="common">Paraburkholderia caryophylli</name>
    <dbReference type="NCBI Taxonomy" id="28094"/>
    <lineage>
        <taxon>Bacteria</taxon>
        <taxon>Pseudomonadati</taxon>
        <taxon>Pseudomonadota</taxon>
        <taxon>Betaproteobacteria</taxon>
        <taxon>Burkholderiales</taxon>
        <taxon>Burkholderiaceae</taxon>
        <taxon>Trinickia</taxon>
    </lineage>
</organism>
<dbReference type="FunFam" id="2.40.420.20:FF:000003">
    <property type="entry name" value="Cation efflux system protein cusB"/>
    <property type="match status" value="1"/>
</dbReference>
<dbReference type="Pfam" id="PF25869">
    <property type="entry name" value="3HB_CusB"/>
    <property type="match status" value="1"/>
</dbReference>
<dbReference type="InterPro" id="IPR021647">
    <property type="entry name" value="CusF_Ec"/>
</dbReference>
<evidence type="ECO:0000256" key="3">
    <source>
        <dbReference type="ARBA" id="ARBA00022729"/>
    </source>
</evidence>
<dbReference type="InterPro" id="IPR042230">
    <property type="entry name" value="CusF_sf"/>
</dbReference>